<reference evidence="2 3" key="1">
    <citation type="journal article" date="2021" name="Microorganisms">
        <title>Genome Evolution of Filamentous Cyanobacterium Nostoc Species: From Facultative Symbiosis to Free Living.</title>
        <authorList>
            <person name="Huo D."/>
            <person name="Li H."/>
            <person name="Cai F."/>
            <person name="Guo X."/>
            <person name="Qiao Z."/>
            <person name="Wang W."/>
            <person name="Yu G."/>
            <person name="Li R."/>
        </authorList>
    </citation>
    <scope>NUCLEOTIDE SEQUENCE [LARGE SCALE GENOMIC DNA]</scope>
    <source>
        <strain evidence="2 3">CHAB 5714</strain>
    </source>
</reference>
<dbReference type="EMBL" id="JAIVFQ010000225">
    <property type="protein sequence ID" value="MCC5605169.1"/>
    <property type="molecule type" value="Genomic_DNA"/>
</dbReference>
<dbReference type="PANTHER" id="PTHR36173">
    <property type="entry name" value="RIBONUCLEASE VAPC16-RELATED"/>
    <property type="match status" value="1"/>
</dbReference>
<dbReference type="SUPFAM" id="SSF88723">
    <property type="entry name" value="PIN domain-like"/>
    <property type="match status" value="1"/>
</dbReference>
<dbReference type="InterPro" id="IPR041705">
    <property type="entry name" value="PIN_Sll0205"/>
</dbReference>
<comment type="caution">
    <text evidence="2">The sequence shown here is derived from an EMBL/GenBank/DDBJ whole genome shotgun (WGS) entry which is preliminary data.</text>
</comment>
<evidence type="ECO:0000313" key="2">
    <source>
        <dbReference type="EMBL" id="MCC5605169.1"/>
    </source>
</evidence>
<gene>
    <name evidence="2" type="ORF">LC586_40260</name>
</gene>
<dbReference type="InterPro" id="IPR029060">
    <property type="entry name" value="PIN-like_dom_sf"/>
</dbReference>
<dbReference type="InterPro" id="IPR002716">
    <property type="entry name" value="PIN_dom"/>
</dbReference>
<dbReference type="PANTHER" id="PTHR36173:SF2">
    <property type="entry name" value="RIBONUCLEASE VAPC16"/>
    <property type="match status" value="1"/>
</dbReference>
<organism evidence="2 3">
    <name type="scientific">Nostoc favosum CHAB5714</name>
    <dbReference type="NCBI Taxonomy" id="2780399"/>
    <lineage>
        <taxon>Bacteria</taxon>
        <taxon>Bacillati</taxon>
        <taxon>Cyanobacteriota</taxon>
        <taxon>Cyanophyceae</taxon>
        <taxon>Nostocales</taxon>
        <taxon>Nostocaceae</taxon>
        <taxon>Nostoc</taxon>
        <taxon>Nostoc favosum</taxon>
    </lineage>
</organism>
<dbReference type="CDD" id="cd09872">
    <property type="entry name" value="PIN_Sll0205-like"/>
    <property type="match status" value="1"/>
</dbReference>
<feature type="domain" description="PIN" evidence="1">
    <location>
        <begin position="4"/>
        <end position="100"/>
    </location>
</feature>
<sequence length="115" mass="12861">MKLLLDTQCWLWWFTRPELLNEVAIAHIADETNELWLSVASIWEMGIKVAIGKLPLADPLDSYISSRMAVLAVQSLEITASHALQAAALPLHHRDPFDRVSRGVQAPKFIYGGKP</sequence>
<dbReference type="RefSeq" id="WP_229491318.1">
    <property type="nucleotide sequence ID" value="NZ_JAIVFQ010000225.1"/>
</dbReference>
<accession>A0ABS8ILX3</accession>
<dbReference type="Proteomes" id="UP001199525">
    <property type="component" value="Unassembled WGS sequence"/>
</dbReference>
<keyword evidence="3" id="KW-1185">Reference proteome</keyword>
<evidence type="ECO:0000259" key="1">
    <source>
        <dbReference type="Pfam" id="PF01850"/>
    </source>
</evidence>
<protein>
    <submittedName>
        <fullName evidence="2">PIN domain-containing protein</fullName>
    </submittedName>
</protein>
<name>A0ABS8ILX3_9NOSO</name>
<evidence type="ECO:0000313" key="3">
    <source>
        <dbReference type="Proteomes" id="UP001199525"/>
    </source>
</evidence>
<dbReference type="Pfam" id="PF01850">
    <property type="entry name" value="PIN"/>
    <property type="match status" value="1"/>
</dbReference>
<proteinExistence type="predicted"/>
<dbReference type="InterPro" id="IPR052919">
    <property type="entry name" value="TA_system_RNase"/>
</dbReference>